<comment type="caution">
    <text evidence="11">The sequence shown here is derived from an EMBL/GenBank/DDBJ whole genome shotgun (WGS) entry which is preliminary data.</text>
</comment>
<evidence type="ECO:0000256" key="6">
    <source>
        <dbReference type="ARBA" id="ARBA00022989"/>
    </source>
</evidence>
<keyword evidence="12" id="KW-1185">Reference proteome</keyword>
<name>A0A939LY82_9MICO</name>
<evidence type="ECO:0000256" key="5">
    <source>
        <dbReference type="ARBA" id="ARBA00022692"/>
    </source>
</evidence>
<comment type="subcellular location">
    <subcellularLocation>
        <location evidence="1">Cell inner membrane</location>
        <topology evidence="1">Multi-pass membrane protein</topology>
    </subcellularLocation>
</comment>
<keyword evidence="3" id="KW-1003">Cell membrane</keyword>
<feature type="transmembrane region" description="Helical" evidence="9">
    <location>
        <begin position="131"/>
        <end position="152"/>
    </location>
</feature>
<dbReference type="InterPro" id="IPR055348">
    <property type="entry name" value="DctQ"/>
</dbReference>
<comment type="similarity">
    <text evidence="8">Belongs to the TRAP transporter small permease family.</text>
</comment>
<evidence type="ECO:0000256" key="2">
    <source>
        <dbReference type="ARBA" id="ARBA00022448"/>
    </source>
</evidence>
<evidence type="ECO:0000313" key="12">
    <source>
        <dbReference type="Proteomes" id="UP000664398"/>
    </source>
</evidence>
<evidence type="ECO:0000256" key="7">
    <source>
        <dbReference type="ARBA" id="ARBA00023136"/>
    </source>
</evidence>
<evidence type="ECO:0000256" key="9">
    <source>
        <dbReference type="SAM" id="Phobius"/>
    </source>
</evidence>
<dbReference type="GO" id="GO:0005886">
    <property type="term" value="C:plasma membrane"/>
    <property type="evidence" value="ECO:0007669"/>
    <property type="project" value="UniProtKB-SubCell"/>
</dbReference>
<evidence type="ECO:0000313" key="11">
    <source>
        <dbReference type="EMBL" id="MBO1806651.1"/>
    </source>
</evidence>
<proteinExistence type="inferred from homology"/>
<protein>
    <submittedName>
        <fullName evidence="11">TRAP transporter small permease</fullName>
    </submittedName>
</protein>
<dbReference type="RefSeq" id="WP_208047101.1">
    <property type="nucleotide sequence ID" value="NZ_JAGDYL010000052.1"/>
</dbReference>
<keyword evidence="5 9" id="KW-0812">Transmembrane</keyword>
<dbReference type="Proteomes" id="UP000664398">
    <property type="component" value="Unassembled WGS sequence"/>
</dbReference>
<dbReference type="AlphaFoldDB" id="A0A939LY82"/>
<dbReference type="Pfam" id="PF04290">
    <property type="entry name" value="DctQ"/>
    <property type="match status" value="1"/>
</dbReference>
<gene>
    <name evidence="11" type="ORF">J4H91_15235</name>
</gene>
<dbReference type="PANTHER" id="PTHR35011">
    <property type="entry name" value="2,3-DIKETO-L-GULONATE TRAP TRANSPORTER SMALL PERMEASE PROTEIN YIAM"/>
    <property type="match status" value="1"/>
</dbReference>
<reference evidence="11" key="1">
    <citation type="submission" date="2021-03" db="EMBL/GenBank/DDBJ databases">
        <title>Leucobacter chromiisoli sp. nov., isolated from chromium-containing soil of chemical plant.</title>
        <authorList>
            <person name="Xu Z."/>
        </authorList>
    </citation>
    <scope>NUCLEOTIDE SEQUENCE</scope>
    <source>
        <strain evidence="11">A2</strain>
    </source>
</reference>
<sequence length="173" mass="19145">MIEKLIRGANLALLGTASAGVLLLAVMVFGGVLWRYVLGAPLSFVLPVGEYVLLAIIFLAMSGTLLNDGHVRIDFVTEAMPRRVGLIVRQAGDAIGIAVVGLLCWLSVVQFDKVFTSGETDISVLRIPMWFTQWLLIFGFGLMTLTYLLLWVKRWSQKDEPQEPAVPETEMHI</sequence>
<organism evidence="11 12">
    <name type="scientific">Leucobacter ruminantium</name>
    <dbReference type="NCBI Taxonomy" id="1289170"/>
    <lineage>
        <taxon>Bacteria</taxon>
        <taxon>Bacillati</taxon>
        <taxon>Actinomycetota</taxon>
        <taxon>Actinomycetes</taxon>
        <taxon>Micrococcales</taxon>
        <taxon>Microbacteriaceae</taxon>
        <taxon>Leucobacter</taxon>
    </lineage>
</organism>
<feature type="transmembrane region" description="Helical" evidence="9">
    <location>
        <begin position="87"/>
        <end position="111"/>
    </location>
</feature>
<keyword evidence="4" id="KW-0997">Cell inner membrane</keyword>
<evidence type="ECO:0000256" key="8">
    <source>
        <dbReference type="ARBA" id="ARBA00038436"/>
    </source>
</evidence>
<dbReference type="PANTHER" id="PTHR35011:SF10">
    <property type="entry name" value="TRAP TRANSPORTER SMALL PERMEASE PROTEIN"/>
    <property type="match status" value="1"/>
</dbReference>
<feature type="transmembrane region" description="Helical" evidence="9">
    <location>
        <begin position="44"/>
        <end position="66"/>
    </location>
</feature>
<keyword evidence="6 9" id="KW-1133">Transmembrane helix</keyword>
<keyword evidence="7 9" id="KW-0472">Membrane</keyword>
<accession>A0A939LY82</accession>
<evidence type="ECO:0000256" key="4">
    <source>
        <dbReference type="ARBA" id="ARBA00022519"/>
    </source>
</evidence>
<dbReference type="GO" id="GO:0022857">
    <property type="term" value="F:transmembrane transporter activity"/>
    <property type="evidence" value="ECO:0007669"/>
    <property type="project" value="TreeGrafter"/>
</dbReference>
<feature type="transmembrane region" description="Helical" evidence="9">
    <location>
        <begin position="12"/>
        <end position="38"/>
    </location>
</feature>
<evidence type="ECO:0000259" key="10">
    <source>
        <dbReference type="Pfam" id="PF04290"/>
    </source>
</evidence>
<feature type="domain" description="Tripartite ATP-independent periplasmic transporters DctQ component" evidence="10">
    <location>
        <begin position="24"/>
        <end position="155"/>
    </location>
</feature>
<dbReference type="EMBL" id="JAGDYL010000052">
    <property type="protein sequence ID" value="MBO1806651.1"/>
    <property type="molecule type" value="Genomic_DNA"/>
</dbReference>
<evidence type="ECO:0000256" key="3">
    <source>
        <dbReference type="ARBA" id="ARBA00022475"/>
    </source>
</evidence>
<keyword evidence="2" id="KW-0813">Transport</keyword>
<dbReference type="InterPro" id="IPR007387">
    <property type="entry name" value="TRAP_DctQ"/>
</dbReference>
<evidence type="ECO:0000256" key="1">
    <source>
        <dbReference type="ARBA" id="ARBA00004429"/>
    </source>
</evidence>
<dbReference type="GO" id="GO:0015740">
    <property type="term" value="P:C4-dicarboxylate transport"/>
    <property type="evidence" value="ECO:0007669"/>
    <property type="project" value="TreeGrafter"/>
</dbReference>